<feature type="domain" description="Reverse transcriptase" evidence="1">
    <location>
        <begin position="1"/>
        <end position="171"/>
    </location>
</feature>
<proteinExistence type="predicted"/>
<reference evidence="3" key="1">
    <citation type="submission" date="2024-04" db="EMBL/GenBank/DDBJ databases">
        <title>Salinicola lusitanus LLJ914,a marine bacterium isolated from the Okinawa Trough.</title>
        <authorList>
            <person name="Li J."/>
        </authorList>
    </citation>
    <scope>NUCLEOTIDE SEQUENCE [LARGE SCALE GENOMIC DNA]</scope>
</reference>
<accession>A0AAW0MN38</accession>
<dbReference type="SUPFAM" id="SSF56672">
    <property type="entry name" value="DNA/RNA polymerases"/>
    <property type="match status" value="1"/>
</dbReference>
<dbReference type="PROSITE" id="PS50878">
    <property type="entry name" value="RT_POL"/>
    <property type="match status" value="1"/>
</dbReference>
<evidence type="ECO:0000313" key="3">
    <source>
        <dbReference type="Proteomes" id="UP001460270"/>
    </source>
</evidence>
<dbReference type="Pfam" id="PF00078">
    <property type="entry name" value="RVT_1"/>
    <property type="match status" value="1"/>
</dbReference>
<evidence type="ECO:0000313" key="2">
    <source>
        <dbReference type="EMBL" id="KAK7877923.1"/>
    </source>
</evidence>
<gene>
    <name evidence="2" type="ORF">WMY93_031452</name>
</gene>
<sequence>MLFIDYSSAFNTVIPSKLVTKLITLGLDKSICCWIWDFLTNRPQAVKIGNHLSSTLVLSTGTPQGCVLSPLLYSLFTYDCTARHSSNTILKFADDTTILGLITNNDESAYRDEVKSLTSWCQENNLSLNVSKTKEMIVDFRRRHVDQHSSIYINNAEVELVSSYKFLGVHIIEEVWNELQHSYNFYKCTIESLLTGCITVWYGNSTAQSRKALQRVVRAAEDITGSSLPSIQDIYRSRSLRKAHSIIKDPTHPAQGLFCLLPSGRRYRSLPARTKKT</sequence>
<protein>
    <recommendedName>
        <fullName evidence="1">Reverse transcriptase domain-containing protein</fullName>
    </recommendedName>
</protein>
<comment type="caution">
    <text evidence="2">The sequence shown here is derived from an EMBL/GenBank/DDBJ whole genome shotgun (WGS) entry which is preliminary data.</text>
</comment>
<dbReference type="InterPro" id="IPR043502">
    <property type="entry name" value="DNA/RNA_pol_sf"/>
</dbReference>
<evidence type="ECO:0000259" key="1">
    <source>
        <dbReference type="PROSITE" id="PS50878"/>
    </source>
</evidence>
<organism evidence="2 3">
    <name type="scientific">Mugilogobius chulae</name>
    <name type="common">yellowstripe goby</name>
    <dbReference type="NCBI Taxonomy" id="88201"/>
    <lineage>
        <taxon>Eukaryota</taxon>
        <taxon>Metazoa</taxon>
        <taxon>Chordata</taxon>
        <taxon>Craniata</taxon>
        <taxon>Vertebrata</taxon>
        <taxon>Euteleostomi</taxon>
        <taxon>Actinopterygii</taxon>
        <taxon>Neopterygii</taxon>
        <taxon>Teleostei</taxon>
        <taxon>Neoteleostei</taxon>
        <taxon>Acanthomorphata</taxon>
        <taxon>Gobiaria</taxon>
        <taxon>Gobiiformes</taxon>
        <taxon>Gobioidei</taxon>
        <taxon>Gobiidae</taxon>
        <taxon>Gobionellinae</taxon>
        <taxon>Mugilogobius</taxon>
    </lineage>
</organism>
<dbReference type="EMBL" id="JBBPFD010000665">
    <property type="protein sequence ID" value="KAK7877923.1"/>
    <property type="molecule type" value="Genomic_DNA"/>
</dbReference>
<dbReference type="PANTHER" id="PTHR33332">
    <property type="entry name" value="REVERSE TRANSCRIPTASE DOMAIN-CONTAINING PROTEIN"/>
    <property type="match status" value="1"/>
</dbReference>
<dbReference type="InterPro" id="IPR000477">
    <property type="entry name" value="RT_dom"/>
</dbReference>
<name>A0AAW0MN38_9GOBI</name>
<dbReference type="AlphaFoldDB" id="A0AAW0MN38"/>
<dbReference type="Proteomes" id="UP001460270">
    <property type="component" value="Unassembled WGS sequence"/>
</dbReference>
<keyword evidence="3" id="KW-1185">Reference proteome</keyword>